<proteinExistence type="predicted"/>
<dbReference type="Proteomes" id="UP000268696">
    <property type="component" value="Chromosome"/>
</dbReference>
<evidence type="ECO:0000313" key="2">
    <source>
        <dbReference type="Proteomes" id="UP000268696"/>
    </source>
</evidence>
<dbReference type="EMBL" id="CP027754">
    <property type="protein sequence ID" value="AZE54749.1"/>
    <property type="molecule type" value="Genomic_DNA"/>
</dbReference>
<organism evidence="1 2">
    <name type="scientific">Pseudomonas synxantha</name>
    <dbReference type="NCBI Taxonomy" id="47883"/>
    <lineage>
        <taxon>Bacteria</taxon>
        <taxon>Pseudomonadati</taxon>
        <taxon>Pseudomonadota</taxon>
        <taxon>Gammaproteobacteria</taxon>
        <taxon>Pseudomonadales</taxon>
        <taxon>Pseudomonadaceae</taxon>
        <taxon>Pseudomonas</taxon>
    </lineage>
</organism>
<gene>
    <name evidence="1" type="ORF">C4K03_2594</name>
</gene>
<accession>A0A3G7U846</accession>
<sequence>MPAKSANDNAALPGRQARVACAIFASKLAPTVSVFYRPFV</sequence>
<evidence type="ECO:0000313" key="1">
    <source>
        <dbReference type="EMBL" id="AZE54749.1"/>
    </source>
</evidence>
<name>A0A3G7U846_9PSED</name>
<dbReference type="AlphaFoldDB" id="A0A3G7U846"/>
<protein>
    <submittedName>
        <fullName evidence="1">Uncharacterized protein</fullName>
    </submittedName>
</protein>
<reference evidence="1 2" key="1">
    <citation type="submission" date="2018-03" db="EMBL/GenBank/DDBJ databases">
        <title>Diversity of phytobeneficial traits revealed by whole-genome analysis of worldwide-isolated phenazine-producing Pseudomonas spp.</title>
        <authorList>
            <person name="Biessy A."/>
            <person name="Novinscak A."/>
            <person name="Blom J."/>
            <person name="Leger G."/>
            <person name="Thomashow L.S."/>
            <person name="Cazorla F.M."/>
            <person name="Josic D."/>
            <person name="Filion M."/>
        </authorList>
    </citation>
    <scope>NUCLEOTIDE SEQUENCE [LARGE SCALE GENOMIC DNA]</scope>
    <source>
        <strain evidence="1 2">30B</strain>
    </source>
</reference>